<keyword evidence="3" id="KW-1185">Reference proteome</keyword>
<evidence type="ECO:0000313" key="3">
    <source>
        <dbReference type="Proteomes" id="UP000470772"/>
    </source>
</evidence>
<dbReference type="Proteomes" id="UP000470772">
    <property type="component" value="Unassembled WGS sequence"/>
</dbReference>
<dbReference type="AlphaFoldDB" id="A0A6A9QMK7"/>
<evidence type="ECO:0000313" key="2">
    <source>
        <dbReference type="EMBL" id="MUN29389.1"/>
    </source>
</evidence>
<dbReference type="EMBL" id="WGGD01000005">
    <property type="protein sequence ID" value="MUN29389.1"/>
    <property type="molecule type" value="Genomic_DNA"/>
</dbReference>
<reference evidence="2 3" key="1">
    <citation type="submission" date="2019-10" db="EMBL/GenBank/DDBJ databases">
        <title>Sequencing and Assembly of Multiple Reported Metal-Biooxidizing Members of the Extremely Thermoacidophilic Archaeal Family Sulfolobaceae.</title>
        <authorList>
            <person name="Counts J.A."/>
            <person name="Kelly R.M."/>
        </authorList>
    </citation>
    <scope>NUCLEOTIDE SEQUENCE [LARGE SCALE GENOMIC DNA]</scope>
    <source>
        <strain evidence="2 3">DSM 6482</strain>
    </source>
</reference>
<feature type="transmembrane region" description="Helical" evidence="1">
    <location>
        <begin position="6"/>
        <end position="30"/>
    </location>
</feature>
<name>A0A6A9QMK7_SULME</name>
<evidence type="ECO:0000256" key="1">
    <source>
        <dbReference type="SAM" id="Phobius"/>
    </source>
</evidence>
<keyword evidence="1" id="KW-1133">Transmembrane helix</keyword>
<accession>A0A6A9QMK7</accession>
<organism evidence="2 3">
    <name type="scientific">Sulfuracidifex metallicus DSM 6482 = JCM 9184</name>
    <dbReference type="NCBI Taxonomy" id="523847"/>
    <lineage>
        <taxon>Archaea</taxon>
        <taxon>Thermoproteota</taxon>
        <taxon>Thermoprotei</taxon>
        <taxon>Sulfolobales</taxon>
        <taxon>Sulfolobaceae</taxon>
        <taxon>Sulfuracidifex</taxon>
    </lineage>
</organism>
<keyword evidence="1" id="KW-0472">Membrane</keyword>
<feature type="transmembrane region" description="Helical" evidence="1">
    <location>
        <begin position="42"/>
        <end position="61"/>
    </location>
</feature>
<protein>
    <submittedName>
        <fullName evidence="2">Uncharacterized protein</fullName>
    </submittedName>
</protein>
<sequence>MSLTLLVTIVMTIIGIIMLFLGLAYIILDFLDAPGFNGVKSIGFMLAILGLILTLLVFFVIR</sequence>
<proteinExistence type="predicted"/>
<gene>
    <name evidence="2" type="ORF">GC250_08060</name>
</gene>
<comment type="caution">
    <text evidence="2">The sequence shown here is derived from an EMBL/GenBank/DDBJ whole genome shotgun (WGS) entry which is preliminary data.</text>
</comment>
<keyword evidence="1" id="KW-0812">Transmembrane</keyword>
<dbReference type="RefSeq" id="WP_156016968.1">
    <property type="nucleotide sequence ID" value="NZ_WGGD01000005.1"/>
</dbReference>